<evidence type="ECO:0000256" key="1">
    <source>
        <dbReference type="ARBA" id="ARBA00022714"/>
    </source>
</evidence>
<dbReference type="GO" id="GO:0005739">
    <property type="term" value="C:mitochondrion"/>
    <property type="evidence" value="ECO:0007669"/>
    <property type="project" value="TreeGrafter"/>
</dbReference>
<dbReference type="SUPFAM" id="SSF54292">
    <property type="entry name" value="2Fe-2S ferredoxin-like"/>
    <property type="match status" value="1"/>
</dbReference>
<dbReference type="STRING" id="337451.A0A443NLT5"/>
<dbReference type="Proteomes" id="UP000283530">
    <property type="component" value="Unassembled WGS sequence"/>
</dbReference>
<evidence type="ECO:0000259" key="6">
    <source>
        <dbReference type="PROSITE" id="PS51085"/>
    </source>
</evidence>
<dbReference type="PROSITE" id="PS00814">
    <property type="entry name" value="ADX"/>
    <property type="match status" value="1"/>
</dbReference>
<dbReference type="AlphaFoldDB" id="A0A443NLT5"/>
<dbReference type="InterPro" id="IPR001055">
    <property type="entry name" value="Adrenodoxin-like"/>
</dbReference>
<comment type="cofactor">
    <cofactor evidence="5">
        <name>[2Fe-2S] cluster</name>
        <dbReference type="ChEBI" id="CHEBI:190135"/>
    </cofactor>
</comment>
<evidence type="ECO:0000313" key="7">
    <source>
        <dbReference type="EMBL" id="RWR79453.1"/>
    </source>
</evidence>
<dbReference type="PANTHER" id="PTHR23426:SF34">
    <property type="entry name" value="ADRENODOXIN-LIKE PROTEIN 1, MITOCHONDRIAL-RELATED"/>
    <property type="match status" value="1"/>
</dbReference>
<dbReference type="InterPro" id="IPR018298">
    <property type="entry name" value="Adrenodoxin_Fe-S_BS"/>
</dbReference>
<comment type="caution">
    <text evidence="7">The sequence shown here is derived from an EMBL/GenBank/DDBJ whole genome shotgun (WGS) entry which is preliminary data.</text>
</comment>
<keyword evidence="1" id="KW-0001">2Fe-2S</keyword>
<dbReference type="Gene3D" id="3.10.20.30">
    <property type="match status" value="1"/>
</dbReference>
<dbReference type="InterPro" id="IPR001041">
    <property type="entry name" value="2Fe-2S_ferredoxin-type"/>
</dbReference>
<dbReference type="GO" id="GO:0051537">
    <property type="term" value="F:2 iron, 2 sulfur cluster binding"/>
    <property type="evidence" value="ECO:0007669"/>
    <property type="project" value="UniProtKB-KW"/>
</dbReference>
<dbReference type="GO" id="GO:0009055">
    <property type="term" value="F:electron transfer activity"/>
    <property type="evidence" value="ECO:0007669"/>
    <property type="project" value="TreeGrafter"/>
</dbReference>
<dbReference type="GO" id="GO:0140647">
    <property type="term" value="P:P450-containing electron transport chain"/>
    <property type="evidence" value="ECO:0007669"/>
    <property type="project" value="InterPro"/>
</dbReference>
<keyword evidence="3" id="KW-0408">Iron</keyword>
<keyword evidence="4" id="KW-0411">Iron-sulfur</keyword>
<accession>A0A443NLT5</accession>
<proteinExistence type="predicted"/>
<organism evidence="7 8">
    <name type="scientific">Cinnamomum micranthum f. kanehirae</name>
    <dbReference type="NCBI Taxonomy" id="337451"/>
    <lineage>
        <taxon>Eukaryota</taxon>
        <taxon>Viridiplantae</taxon>
        <taxon>Streptophyta</taxon>
        <taxon>Embryophyta</taxon>
        <taxon>Tracheophyta</taxon>
        <taxon>Spermatophyta</taxon>
        <taxon>Magnoliopsida</taxon>
        <taxon>Magnoliidae</taxon>
        <taxon>Laurales</taxon>
        <taxon>Lauraceae</taxon>
        <taxon>Cinnamomum</taxon>
    </lineage>
</organism>
<dbReference type="GO" id="GO:0046872">
    <property type="term" value="F:metal ion binding"/>
    <property type="evidence" value="ECO:0007669"/>
    <property type="project" value="UniProtKB-KW"/>
</dbReference>
<sequence>MFISKLSQVGLWMVRESKIGRFTSVSKTGFLQGHSKGYLQHLKHSFSTTAADKAHEEGNQEKEKFHGDQVSKISVTFVDKDGDEKTIKVPIGMSMLEAAHENDIELEGKYSGHLWIEYLGGACEGSLACSTCHVIVMDVDYYNRLEDPTDEENDMLDLAFGLTETSRLGCQVIAKPELDGIRVALPAATRNFAVDGYVPKPH</sequence>
<evidence type="ECO:0000313" key="8">
    <source>
        <dbReference type="Proteomes" id="UP000283530"/>
    </source>
</evidence>
<dbReference type="EMBL" id="QPKB01000003">
    <property type="protein sequence ID" value="RWR79453.1"/>
    <property type="molecule type" value="Genomic_DNA"/>
</dbReference>
<dbReference type="PANTHER" id="PTHR23426">
    <property type="entry name" value="FERREDOXIN/ADRENODOXIN"/>
    <property type="match status" value="1"/>
</dbReference>
<evidence type="ECO:0000256" key="2">
    <source>
        <dbReference type="ARBA" id="ARBA00022723"/>
    </source>
</evidence>
<evidence type="ECO:0000256" key="5">
    <source>
        <dbReference type="ARBA" id="ARBA00034078"/>
    </source>
</evidence>
<dbReference type="InterPro" id="IPR036010">
    <property type="entry name" value="2Fe-2S_ferredoxin-like_sf"/>
</dbReference>
<dbReference type="InterPro" id="IPR012675">
    <property type="entry name" value="Beta-grasp_dom_sf"/>
</dbReference>
<dbReference type="PROSITE" id="PS51085">
    <property type="entry name" value="2FE2S_FER_2"/>
    <property type="match status" value="1"/>
</dbReference>
<dbReference type="Pfam" id="PF00111">
    <property type="entry name" value="Fer2"/>
    <property type="match status" value="1"/>
</dbReference>
<gene>
    <name evidence="7" type="ORF">CKAN_00802500</name>
</gene>
<dbReference type="CDD" id="cd00207">
    <property type="entry name" value="fer2"/>
    <property type="match status" value="1"/>
</dbReference>
<keyword evidence="2" id="KW-0479">Metal-binding</keyword>
<reference evidence="7 8" key="1">
    <citation type="journal article" date="2019" name="Nat. Plants">
        <title>Stout camphor tree genome fills gaps in understanding of flowering plant genome evolution.</title>
        <authorList>
            <person name="Chaw S.M."/>
            <person name="Liu Y.C."/>
            <person name="Wu Y.W."/>
            <person name="Wang H.Y."/>
            <person name="Lin C.I."/>
            <person name="Wu C.S."/>
            <person name="Ke H.M."/>
            <person name="Chang L.Y."/>
            <person name="Hsu C.Y."/>
            <person name="Yang H.T."/>
            <person name="Sudianto E."/>
            <person name="Hsu M.H."/>
            <person name="Wu K.P."/>
            <person name="Wang L.N."/>
            <person name="Leebens-Mack J.H."/>
            <person name="Tsai I.J."/>
        </authorList>
    </citation>
    <scope>NUCLEOTIDE SEQUENCE [LARGE SCALE GENOMIC DNA]</scope>
    <source>
        <strain evidence="8">cv. Chaw 1501</strain>
        <tissue evidence="7">Young leaves</tissue>
    </source>
</reference>
<keyword evidence="8" id="KW-1185">Reference proteome</keyword>
<dbReference type="PRINTS" id="PR00355">
    <property type="entry name" value="ADRENODOXIN"/>
</dbReference>
<evidence type="ECO:0000256" key="3">
    <source>
        <dbReference type="ARBA" id="ARBA00023004"/>
    </source>
</evidence>
<protein>
    <submittedName>
        <fullName evidence="7">2Fe-2S ferredoxin-like protein isoform X1</fullName>
    </submittedName>
</protein>
<evidence type="ECO:0000256" key="4">
    <source>
        <dbReference type="ARBA" id="ARBA00023014"/>
    </source>
</evidence>
<name>A0A443NLT5_9MAGN</name>
<feature type="domain" description="2Fe-2S ferredoxin-type" evidence="6">
    <location>
        <begin position="73"/>
        <end position="189"/>
    </location>
</feature>
<dbReference type="OrthoDB" id="268593at2759"/>